<dbReference type="PANTHER" id="PTHR43493:SF5">
    <property type="entry name" value="DNA GYRASE SUBUNIT A, CHLOROPLASTIC_MITOCHONDRIAL"/>
    <property type="match status" value="1"/>
</dbReference>
<evidence type="ECO:0000256" key="3">
    <source>
        <dbReference type="ARBA" id="ARBA00022741"/>
    </source>
</evidence>
<evidence type="ECO:0000256" key="1">
    <source>
        <dbReference type="ARBA" id="ARBA00000185"/>
    </source>
</evidence>
<dbReference type="InterPro" id="IPR050220">
    <property type="entry name" value="Type_II_DNA_Topoisomerases"/>
</dbReference>
<feature type="domain" description="Topo IIA-type catalytic" evidence="11">
    <location>
        <begin position="44"/>
        <end position="508"/>
    </location>
</feature>
<dbReference type="Gene3D" id="3.90.199.10">
    <property type="entry name" value="Topoisomerase II, domain 5"/>
    <property type="match status" value="1"/>
</dbReference>
<dbReference type="SUPFAM" id="SSF56719">
    <property type="entry name" value="Type II DNA topoisomerase"/>
    <property type="match status" value="1"/>
</dbReference>
<evidence type="ECO:0000313" key="13">
    <source>
        <dbReference type="Proteomes" id="UP001244640"/>
    </source>
</evidence>
<organism evidence="12 13">
    <name type="scientific">Sphingobacterium zeae</name>
    <dbReference type="NCBI Taxonomy" id="1776859"/>
    <lineage>
        <taxon>Bacteria</taxon>
        <taxon>Pseudomonadati</taxon>
        <taxon>Bacteroidota</taxon>
        <taxon>Sphingobacteriia</taxon>
        <taxon>Sphingobacteriales</taxon>
        <taxon>Sphingobacteriaceae</taxon>
        <taxon>Sphingobacterium</taxon>
    </lineage>
</organism>
<dbReference type="NCBIfam" id="NF004044">
    <property type="entry name" value="PRK05561.1"/>
    <property type="match status" value="1"/>
</dbReference>
<dbReference type="GO" id="GO:0003918">
    <property type="term" value="F:DNA topoisomerase type II (double strand cut, ATP-hydrolyzing) activity"/>
    <property type="evidence" value="ECO:0007669"/>
    <property type="project" value="UniProtKB-EC"/>
</dbReference>
<gene>
    <name evidence="8" type="primary">gyrA</name>
    <name evidence="12" type="ORF">QE382_002583</name>
</gene>
<comment type="subcellular location">
    <subcellularLocation>
        <location evidence="8">Cytoplasm</location>
    </subcellularLocation>
</comment>
<dbReference type="Pfam" id="PF00521">
    <property type="entry name" value="DNA_topoisoIV"/>
    <property type="match status" value="1"/>
</dbReference>
<feature type="region of interest" description="Disordered" evidence="10">
    <location>
        <begin position="820"/>
        <end position="861"/>
    </location>
</feature>
<evidence type="ECO:0000256" key="7">
    <source>
        <dbReference type="ARBA" id="ARBA00023235"/>
    </source>
</evidence>
<dbReference type="InterPro" id="IPR035516">
    <property type="entry name" value="Gyrase/topoIV_suA_C"/>
</dbReference>
<name>A0ABU0U6L0_9SPHI</name>
<dbReference type="Gene3D" id="3.30.1360.40">
    <property type="match status" value="1"/>
</dbReference>
<proteinExistence type="inferred from homology"/>
<dbReference type="SUPFAM" id="SSF101904">
    <property type="entry name" value="GyrA/ParC C-terminal domain-like"/>
    <property type="match status" value="1"/>
</dbReference>
<feature type="compositionally biased region" description="Acidic residues" evidence="10">
    <location>
        <begin position="824"/>
        <end position="844"/>
    </location>
</feature>
<keyword evidence="13" id="KW-1185">Reference proteome</keyword>
<dbReference type="Gene3D" id="1.10.268.10">
    <property type="entry name" value="Topoisomerase, domain 3"/>
    <property type="match status" value="1"/>
</dbReference>
<evidence type="ECO:0000256" key="6">
    <source>
        <dbReference type="ARBA" id="ARBA00023125"/>
    </source>
</evidence>
<dbReference type="InterPro" id="IPR005743">
    <property type="entry name" value="GyrA"/>
</dbReference>
<comment type="subunit">
    <text evidence="8">Heterotetramer, composed of two GyrA and two GyrB chains. In the heterotetramer, GyrA contains the active site tyrosine that forms a transient covalent intermediate with DNA, while GyrB binds cofactors and catalyzes ATP hydrolysis.</text>
</comment>
<dbReference type="RefSeq" id="WP_307186215.1">
    <property type="nucleotide sequence ID" value="NZ_JAUTBA010000001.1"/>
</dbReference>
<accession>A0ABU0U6L0</accession>
<evidence type="ECO:0000313" key="12">
    <source>
        <dbReference type="EMBL" id="MDQ1150599.1"/>
    </source>
</evidence>
<dbReference type="Gene3D" id="2.120.10.90">
    <property type="entry name" value="DNA gyrase/topoisomerase IV, subunit A, C-terminal"/>
    <property type="match status" value="1"/>
</dbReference>
<dbReference type="HAMAP" id="MF_01897">
    <property type="entry name" value="GyrA"/>
    <property type="match status" value="1"/>
</dbReference>
<dbReference type="SMART" id="SM00434">
    <property type="entry name" value="TOP4c"/>
    <property type="match status" value="1"/>
</dbReference>
<keyword evidence="8" id="KW-0963">Cytoplasm</keyword>
<evidence type="ECO:0000256" key="5">
    <source>
        <dbReference type="ARBA" id="ARBA00023029"/>
    </source>
</evidence>
<dbReference type="InterPro" id="IPR002205">
    <property type="entry name" value="Topo_IIA_dom_A"/>
</dbReference>
<dbReference type="Proteomes" id="UP001244640">
    <property type="component" value="Unassembled WGS sequence"/>
</dbReference>
<dbReference type="InterPro" id="IPR013758">
    <property type="entry name" value="Topo_IIA_A/C_ab"/>
</dbReference>
<reference evidence="12 13" key="1">
    <citation type="submission" date="2023-07" db="EMBL/GenBank/DDBJ databases">
        <title>Functional and genomic diversity of the sorghum phyllosphere microbiome.</title>
        <authorList>
            <person name="Shade A."/>
        </authorList>
    </citation>
    <scope>NUCLEOTIDE SEQUENCE [LARGE SCALE GENOMIC DNA]</scope>
    <source>
        <strain evidence="12 13">SORGH_AS_0892</strain>
    </source>
</reference>
<dbReference type="CDD" id="cd00187">
    <property type="entry name" value="TOP4c"/>
    <property type="match status" value="1"/>
</dbReference>
<evidence type="ECO:0000256" key="4">
    <source>
        <dbReference type="ARBA" id="ARBA00022840"/>
    </source>
</evidence>
<evidence type="ECO:0000256" key="9">
    <source>
        <dbReference type="PROSITE-ProRule" id="PRU01384"/>
    </source>
</evidence>
<comment type="miscellaneous">
    <text evidence="8">Few gyrases are as efficient as E.coli at forming negative supercoils. Not all organisms have 2 type II topoisomerases; in organisms with a single type II topoisomerase this enzyme also has to decatenate newly replicated chromosomes.</text>
</comment>
<comment type="catalytic activity">
    <reaction evidence="1 8 9">
        <text>ATP-dependent breakage, passage and rejoining of double-stranded DNA.</text>
        <dbReference type="EC" id="5.6.2.2"/>
    </reaction>
</comment>
<evidence type="ECO:0000256" key="8">
    <source>
        <dbReference type="HAMAP-Rule" id="MF_01897"/>
    </source>
</evidence>
<dbReference type="InterPro" id="IPR013760">
    <property type="entry name" value="Topo_IIA-like_dom_sf"/>
</dbReference>
<dbReference type="NCBIfam" id="TIGR01063">
    <property type="entry name" value="gyrA"/>
    <property type="match status" value="1"/>
</dbReference>
<dbReference type="EMBL" id="JAUTBA010000001">
    <property type="protein sequence ID" value="MDQ1150599.1"/>
    <property type="molecule type" value="Genomic_DNA"/>
</dbReference>
<evidence type="ECO:0000259" key="11">
    <source>
        <dbReference type="PROSITE" id="PS52040"/>
    </source>
</evidence>
<comment type="similarity">
    <text evidence="2 8">Belongs to the type II topoisomerase GyrA/ParC subunit family.</text>
</comment>
<dbReference type="InterPro" id="IPR013757">
    <property type="entry name" value="Topo_IIA_A_a_sf"/>
</dbReference>
<comment type="caution">
    <text evidence="12">The sequence shown here is derived from an EMBL/GenBank/DDBJ whole genome shotgun (WGS) entry which is preliminary data.</text>
</comment>
<dbReference type="PANTHER" id="PTHR43493">
    <property type="entry name" value="DNA GYRASE/TOPOISOMERASE SUBUNIT A"/>
    <property type="match status" value="1"/>
</dbReference>
<feature type="short sequence motif" description="GyrA-box" evidence="8">
    <location>
        <begin position="535"/>
        <end position="541"/>
    </location>
</feature>
<evidence type="ECO:0000256" key="10">
    <source>
        <dbReference type="SAM" id="MobiDB-lite"/>
    </source>
</evidence>
<dbReference type="Pfam" id="PF03989">
    <property type="entry name" value="DNA_gyraseA_C"/>
    <property type="match status" value="6"/>
</dbReference>
<dbReference type="PROSITE" id="PS52040">
    <property type="entry name" value="TOPO_IIA"/>
    <property type="match status" value="1"/>
</dbReference>
<protein>
    <recommendedName>
        <fullName evidence="8">DNA gyrase subunit A</fullName>
        <ecNumber evidence="8">5.6.2.2</ecNumber>
    </recommendedName>
</protein>
<dbReference type="InterPro" id="IPR006691">
    <property type="entry name" value="GyrA/parC_rep"/>
</dbReference>
<keyword evidence="4 8" id="KW-0067">ATP-binding</keyword>
<keyword evidence="3 8" id="KW-0547">Nucleotide-binding</keyword>
<feature type="active site" description="O-(5'-phospho-DNA)-tyrosine intermediate" evidence="8 9">
    <location>
        <position position="132"/>
    </location>
</feature>
<comment type="function">
    <text evidence="8">A type II topoisomerase that negatively supercoils closed circular double-stranded (ds) DNA in an ATP-dependent manner to modulate DNA topology and maintain chromosomes in an underwound state. Negative supercoiling favors strand separation, and DNA replication, transcription, recombination and repair, all of which involve strand separation. Also able to catalyze the interconversion of other topological isomers of dsDNA rings, including catenanes and knotted rings. Type II topoisomerases break and join 2 DNA strands simultaneously in an ATP-dependent manner.</text>
</comment>
<evidence type="ECO:0000256" key="2">
    <source>
        <dbReference type="ARBA" id="ARBA00008263"/>
    </source>
</evidence>
<dbReference type="EC" id="5.6.2.2" evidence="8"/>
<dbReference type="NCBIfam" id="NF004043">
    <property type="entry name" value="PRK05560.1"/>
    <property type="match status" value="1"/>
</dbReference>
<keyword evidence="6 8" id="KW-0238">DNA-binding</keyword>
<keyword evidence="5 8" id="KW-0799">Topoisomerase</keyword>
<keyword evidence="7 8" id="KW-0413">Isomerase</keyword>
<feature type="compositionally biased region" description="Acidic residues" evidence="10">
    <location>
        <begin position="852"/>
        <end position="861"/>
    </location>
</feature>
<sequence length="861" mass="96702">MAEETENDNNLVPANDRIIPINIEDQMKSAYIDYSMSVIVSRALPDARDGMKPVHRRVLYGMLDLGVTSGKPYKKSARIVGDVLGKYHPHGDSSVYDTMVRMAQDWSLRYPLVDGQGNYGSIDGDPPAAMRYTEARLKKIAEEMLSDINKDTVDFQNNFDDSLQEPTVLPTRIPNLLVNGASGIAVGMATNMAPHNLTEVIDGTVAFIENRDIEIAELMQHIKGPDFPTGALIYGYAGVQDACNTGRGRIVMRAKAEIETTKSGREQIIVTEIPYQVNKANMIERTAELVNEKKLEGISAIRDESDRTGMRIVYDIKRDANANVVLNNLFKYTALQTSFSVNNIALVKGRPVLMNLKDMIHEFVEHRHDVIVRRTRYELAEAEKRAHILEGYLIALDHLDEVIKLIRNSETPEDARVGLMEKFGLSDLQARAILDMTLRRLTGLERDKIKEEYAELMKTIDYLKSVLEDEDLRMKIIKDELIEIKEKYGDERRSQIVHSAEDMRMEDFIDDEEIVITISHNSYVKRTPLSEYKRQGRGGRGSIGTNTREEDFTEHIITASAHNYMLLFTEAGRCFWLRAFEIPEGSRTSRGRALQNIINVPKEEKIKAFILVKNLKDQEYLENNFIIMCTKKGTIKKTSLEAYSRPRANGINAININEGDQLIEACLTTGSSEIVMALRSGRAIRFNESTVRPMGRTATGVHGITLSTESDEVIGMISVNDSETTVLVVSEKGYGKRTDIEDYRVTNRGGKGVKTINVTDKTGELVAIKGVTDAEDLMIINKSGIVIRIAVEGLRVMGRATQGVRLINLKDNDEIASITKVDREEELEESGLTEELTDNDDSTSEENKESNSEESTEPNEE</sequence>